<dbReference type="Gene3D" id="3.30.360.10">
    <property type="entry name" value="Dihydrodipicolinate Reductase, domain 2"/>
    <property type="match status" value="1"/>
</dbReference>
<dbReference type="OrthoDB" id="9815825at2"/>
<dbReference type="PANTHER" id="PTHR43054">
    <property type="match status" value="1"/>
</dbReference>
<dbReference type="Pfam" id="PF01408">
    <property type="entry name" value="GFO_IDH_MocA"/>
    <property type="match status" value="1"/>
</dbReference>
<dbReference type="PANTHER" id="PTHR43054:SF1">
    <property type="entry name" value="SCYLLO-INOSITOL 2-DEHYDROGENASE (NADP(+)) IOLU"/>
    <property type="match status" value="1"/>
</dbReference>
<dbReference type="Pfam" id="PF22725">
    <property type="entry name" value="GFO_IDH_MocA_C3"/>
    <property type="match status" value="1"/>
</dbReference>
<keyword evidence="4" id="KW-1185">Reference proteome</keyword>
<proteinExistence type="predicted"/>
<dbReference type="InterPro" id="IPR036291">
    <property type="entry name" value="NAD(P)-bd_dom_sf"/>
</dbReference>
<dbReference type="GO" id="GO:0000166">
    <property type="term" value="F:nucleotide binding"/>
    <property type="evidence" value="ECO:0007669"/>
    <property type="project" value="InterPro"/>
</dbReference>
<accession>A0A143YR97</accession>
<dbReference type="EMBL" id="FJNE01000006">
    <property type="protein sequence ID" value="CZQ96212.1"/>
    <property type="molecule type" value="Genomic_DNA"/>
</dbReference>
<dbReference type="InterPro" id="IPR055170">
    <property type="entry name" value="GFO_IDH_MocA-like_dom"/>
</dbReference>
<sequence length="332" mass="36675">MISLGIIGTSSIAHEFAKAAIDSGEFRIKAVYSRTQFNAQSFGEGYGADIFMTDLEKFAALEEIDAIYIASPNSVHFEQAMLGIANGKHLIVEKPIFSNTKEWEAAFAAAKAKNVFVFEAARHLHEPNFAIVKSEVAKLGEIDGASFTYAKYSSRYDQVLAGEEPNIFSLNFSGGSLADLGVYLLYAAIAWFGVPDDVDYAAKKIQTGVDGAGTMILRYPYFTATLHASKIYNSFATSEIYSGKKTLVLDNVNMIRSIEMMDGENEERYQLAEASAGHPMADEVCAFARVLNDAENPVMMEDYERWTETSRDVNRIMETLRRKAGIVFAADE</sequence>
<gene>
    <name evidence="3" type="ORF">Tpal_1972</name>
</gene>
<dbReference type="AlphaFoldDB" id="A0A143YR97"/>
<evidence type="ECO:0000313" key="4">
    <source>
        <dbReference type="Proteomes" id="UP000242754"/>
    </source>
</evidence>
<dbReference type="Proteomes" id="UP000242754">
    <property type="component" value="Unassembled WGS sequence"/>
</dbReference>
<dbReference type="SUPFAM" id="SSF51735">
    <property type="entry name" value="NAD(P)-binding Rossmann-fold domains"/>
    <property type="match status" value="1"/>
</dbReference>
<evidence type="ECO:0000259" key="1">
    <source>
        <dbReference type="Pfam" id="PF01408"/>
    </source>
</evidence>
<organism evidence="3 4">
    <name type="scientific">Trichococcus palustris</name>
    <dbReference type="NCBI Taxonomy" id="140314"/>
    <lineage>
        <taxon>Bacteria</taxon>
        <taxon>Bacillati</taxon>
        <taxon>Bacillota</taxon>
        <taxon>Bacilli</taxon>
        <taxon>Lactobacillales</taxon>
        <taxon>Carnobacteriaceae</taxon>
        <taxon>Trichococcus</taxon>
    </lineage>
</organism>
<dbReference type="RefSeq" id="WP_087033538.1">
    <property type="nucleotide sequence ID" value="NZ_FJNE01000006.1"/>
</dbReference>
<dbReference type="InterPro" id="IPR000683">
    <property type="entry name" value="Gfo/Idh/MocA-like_OxRdtase_N"/>
</dbReference>
<evidence type="ECO:0000259" key="2">
    <source>
        <dbReference type="Pfam" id="PF22725"/>
    </source>
</evidence>
<feature type="domain" description="GFO/IDH/MocA-like oxidoreductase" evidence="2">
    <location>
        <begin position="148"/>
        <end position="234"/>
    </location>
</feature>
<feature type="domain" description="Gfo/Idh/MocA-like oxidoreductase N-terminal" evidence="1">
    <location>
        <begin position="3"/>
        <end position="118"/>
    </location>
</feature>
<dbReference type="Gene3D" id="3.40.50.720">
    <property type="entry name" value="NAD(P)-binding Rossmann-like Domain"/>
    <property type="match status" value="1"/>
</dbReference>
<name>A0A143YR97_9LACT</name>
<reference evidence="3 4" key="1">
    <citation type="submission" date="2016-02" db="EMBL/GenBank/DDBJ databases">
        <authorList>
            <person name="Wen L."/>
            <person name="He K."/>
            <person name="Yang H."/>
        </authorList>
    </citation>
    <scope>NUCLEOTIDE SEQUENCE [LARGE SCALE GENOMIC DNA]</scope>
    <source>
        <strain evidence="3">Trichococcus palustris</strain>
    </source>
</reference>
<evidence type="ECO:0000313" key="3">
    <source>
        <dbReference type="EMBL" id="CZQ96212.1"/>
    </source>
</evidence>
<protein>
    <submittedName>
        <fullName evidence="3">Uncharacterized protein</fullName>
    </submittedName>
</protein>
<dbReference type="SUPFAM" id="SSF55347">
    <property type="entry name" value="Glyceraldehyde-3-phosphate dehydrogenase-like, C-terminal domain"/>
    <property type="match status" value="1"/>
</dbReference>
<dbReference type="STRING" id="140314.SAMN04488076_1049"/>